<organism evidence="4 5">
    <name type="scientific">Streptococcus anginosus</name>
    <dbReference type="NCBI Taxonomy" id="1328"/>
    <lineage>
        <taxon>Bacteria</taxon>
        <taxon>Bacillati</taxon>
        <taxon>Bacillota</taxon>
        <taxon>Bacilli</taxon>
        <taxon>Lactobacillales</taxon>
        <taxon>Streptococcaceae</taxon>
        <taxon>Streptococcus</taxon>
        <taxon>Streptococcus anginosus group</taxon>
    </lineage>
</organism>
<evidence type="ECO:0000256" key="2">
    <source>
        <dbReference type="SAM" id="MobiDB-lite"/>
    </source>
</evidence>
<accession>A0ABT3ECK8</accession>
<proteinExistence type="predicted"/>
<dbReference type="PROSITE" id="PS51109">
    <property type="entry name" value="G5"/>
    <property type="match status" value="1"/>
</dbReference>
<evidence type="ECO:0000313" key="5">
    <source>
        <dbReference type="Proteomes" id="UP001526076"/>
    </source>
</evidence>
<evidence type="ECO:0000259" key="3">
    <source>
        <dbReference type="PROSITE" id="PS51109"/>
    </source>
</evidence>
<comment type="caution">
    <text evidence="4">The sequence shown here is derived from an EMBL/GenBank/DDBJ whole genome shotgun (WGS) entry which is preliminary data.</text>
</comment>
<protein>
    <submittedName>
        <fullName evidence="4">G5 domain-containing protein</fullName>
    </submittedName>
</protein>
<name>A0ABT3ECK8_STRAP</name>
<feature type="domain" description="G5" evidence="3">
    <location>
        <begin position="7"/>
        <end position="89"/>
    </location>
</feature>
<dbReference type="EMBL" id="JAPAHU010000228">
    <property type="protein sequence ID" value="MCW1043169.1"/>
    <property type="molecule type" value="Genomic_DNA"/>
</dbReference>
<gene>
    <name evidence="4" type="ORF">OJ597_12395</name>
</gene>
<keyword evidence="1" id="KW-0732">Signal</keyword>
<feature type="region of interest" description="Disordered" evidence="2">
    <location>
        <begin position="52"/>
        <end position="75"/>
    </location>
</feature>
<sequence>MTPTTVTTYGTSKEATVEKRVVPSSVRYEKDDTKEKGTEAITVKGEDGEDTITTTYKVNPTTGEITPSVGKPVRTKEPTNTIVKVPAKDKVD</sequence>
<evidence type="ECO:0000313" key="4">
    <source>
        <dbReference type="EMBL" id="MCW1043169.1"/>
    </source>
</evidence>
<dbReference type="Gene3D" id="2.20.230.10">
    <property type="entry name" value="Resuscitation-promoting factor rpfb"/>
    <property type="match status" value="1"/>
</dbReference>
<feature type="non-terminal residue" evidence="4">
    <location>
        <position position="92"/>
    </location>
</feature>
<feature type="compositionally biased region" description="Polar residues" evidence="2">
    <location>
        <begin position="52"/>
        <end position="65"/>
    </location>
</feature>
<dbReference type="Proteomes" id="UP001526076">
    <property type="component" value="Unassembled WGS sequence"/>
</dbReference>
<dbReference type="InterPro" id="IPR011098">
    <property type="entry name" value="G5_dom"/>
</dbReference>
<keyword evidence="5" id="KW-1185">Reference proteome</keyword>
<reference evidence="4 5" key="1">
    <citation type="submission" date="2022-10" db="EMBL/GenBank/DDBJ databases">
        <title>Comparative genomic study of S. anginosus.</title>
        <authorList>
            <person name="Prasad A."/>
            <person name="Ene A."/>
            <person name="Jablonska S."/>
            <person name="Du J."/>
            <person name="Wolfe A.J."/>
            <person name="Putonti C."/>
        </authorList>
    </citation>
    <scope>NUCLEOTIDE SEQUENCE [LARGE SCALE GENOMIC DNA]</scope>
    <source>
        <strain evidence="4 5">UMB9231</strain>
    </source>
</reference>
<evidence type="ECO:0000256" key="1">
    <source>
        <dbReference type="ARBA" id="ARBA00022729"/>
    </source>
</evidence>